<comment type="caution">
    <text evidence="8">The sequence shown here is derived from an EMBL/GenBank/DDBJ whole genome shotgun (WGS) entry which is preliminary data.</text>
</comment>
<dbReference type="InterPro" id="IPR016032">
    <property type="entry name" value="Sig_transdc_resp-reg_C-effctor"/>
</dbReference>
<dbReference type="SUPFAM" id="SSF48452">
    <property type="entry name" value="TPR-like"/>
    <property type="match status" value="3"/>
</dbReference>
<feature type="DNA-binding region" description="OmpR/PhoB-type" evidence="5">
    <location>
        <begin position="1"/>
        <end position="86"/>
    </location>
</feature>
<evidence type="ECO:0000256" key="4">
    <source>
        <dbReference type="ARBA" id="ARBA00023163"/>
    </source>
</evidence>
<dbReference type="Proteomes" id="UP001285521">
    <property type="component" value="Unassembled WGS sequence"/>
</dbReference>
<evidence type="ECO:0000256" key="5">
    <source>
        <dbReference type="PROSITE-ProRule" id="PRU01091"/>
    </source>
</evidence>
<evidence type="ECO:0000256" key="6">
    <source>
        <dbReference type="SAM" id="Coils"/>
    </source>
</evidence>
<evidence type="ECO:0000313" key="9">
    <source>
        <dbReference type="Proteomes" id="UP001285521"/>
    </source>
</evidence>
<dbReference type="InterPro" id="IPR019734">
    <property type="entry name" value="TPR_rpt"/>
</dbReference>
<dbReference type="SMART" id="SM00862">
    <property type="entry name" value="Trans_reg_C"/>
    <property type="match status" value="1"/>
</dbReference>
<organism evidence="8 9">
    <name type="scientific">Lentzea miocenica</name>
    <dbReference type="NCBI Taxonomy" id="3095431"/>
    <lineage>
        <taxon>Bacteria</taxon>
        <taxon>Bacillati</taxon>
        <taxon>Actinomycetota</taxon>
        <taxon>Actinomycetes</taxon>
        <taxon>Pseudonocardiales</taxon>
        <taxon>Pseudonocardiaceae</taxon>
        <taxon>Lentzea</taxon>
    </lineage>
</organism>
<dbReference type="PROSITE" id="PS51755">
    <property type="entry name" value="OMPR_PHOB"/>
    <property type="match status" value="1"/>
</dbReference>
<keyword evidence="4" id="KW-0804">Transcription</keyword>
<dbReference type="InterPro" id="IPR001867">
    <property type="entry name" value="OmpR/PhoB-type_DNA-bd"/>
</dbReference>
<dbReference type="EMBL" id="JAXAVW010000004">
    <property type="protein sequence ID" value="MDX8029765.1"/>
    <property type="molecule type" value="Genomic_DNA"/>
</dbReference>
<feature type="coiled-coil region" evidence="6">
    <location>
        <begin position="915"/>
        <end position="947"/>
    </location>
</feature>
<keyword evidence="2" id="KW-0805">Transcription regulation</keyword>
<protein>
    <submittedName>
        <fullName evidence="8">BTAD domain-containing putative transcriptional regulator</fullName>
    </submittedName>
</protein>
<dbReference type="InterPro" id="IPR036388">
    <property type="entry name" value="WH-like_DNA-bd_sf"/>
</dbReference>
<sequence>MLGPLEVRPDNGRPAVPTRRKQRLLLGMLCLHSNEVISRDTVVDWLWGEAPPASAVANLQSYVSELRKLIGKERLRTSKDGYLLKIADDELDAANFERLARDGKAAVRAGRQVVAAQQFGRALALWRDEVLCGLALPDAGRAEAARLDELRLAAEEDHVEARLELGLHHEVVGELRRLIDRHPLREGLWAQYALALYRCGRQAEALEAHREVHALLDRELGVRPGVRLRDLQQRMLRADPDLDLRPVVTAVSVPRQLPASARGFIGRQSELAELDALPDGAGVGLLTGAPGVGKTALALYWAHRVQDRFPDGHLYANVHGGVAPIDVLGRFLRALGVAPERVPTHLDEAASVLRTLLADRRVLMVLDNAEMADDVRPLLPASNGCFALVTSRDRLDGLVVADGARRMTLSVLPAKESTELLVEALGERRAAAEPDAVAELAELCGHLPLALRIAAANLANVPFRSLSDGVRDLSDGGLSSLEVPGSGDLAVRRAFDMSYRALSQPAQRLFRRLGLLPSGWFSVESAAALASTAVGDLRTLLDELASSHLVVQSDWERFVMHDLLRLYAAELADAFDDAEDRAVATRALVGAYVTAVERAAAGIASVDPDERDQAMRWIEAELPNLVAVAETAGAVGRPDAAWRIAEELGGYFWLSRPVSHWLRLATVAQESAEQAGDKRALASAKRLLGEARHCLGQNEEAIVHLADALALARESGDRVAEAANLMFLGLVEQDRGSLPDAERHFNDCIAIAQDDRLMAAGAKGNLGYVRQLMGQYDIANDLYRWALTCYDEIDPTLVGSAYNMLALLAHERGRFDDAMEHVSMALSRSEGYDRGVEAHALDTLARVQRDTGELDAALETAQRSTELAGKLADLRAETDALNTLGSIELLAGRFARAAERHTNAVALARRSGVVVQQLESLLGAARANLAMSETEAAQELLRDVEERAAVGGFTVLAASARALRVSVN</sequence>
<dbReference type="PANTHER" id="PTHR35807">
    <property type="entry name" value="TRANSCRIPTIONAL REGULATOR REDD-RELATED"/>
    <property type="match status" value="1"/>
</dbReference>
<dbReference type="Pfam" id="PF13424">
    <property type="entry name" value="TPR_12"/>
    <property type="match status" value="2"/>
</dbReference>
<evidence type="ECO:0000313" key="8">
    <source>
        <dbReference type="EMBL" id="MDX8029765.1"/>
    </source>
</evidence>
<dbReference type="Pfam" id="PF00486">
    <property type="entry name" value="Trans_reg_C"/>
    <property type="match status" value="1"/>
</dbReference>
<keyword evidence="9" id="KW-1185">Reference proteome</keyword>
<keyword evidence="6" id="KW-0175">Coiled coil</keyword>
<accession>A0ABU4SV24</accession>
<feature type="domain" description="OmpR/PhoB-type" evidence="7">
    <location>
        <begin position="1"/>
        <end position="86"/>
    </location>
</feature>
<gene>
    <name evidence="8" type="ORF">SK803_06055</name>
</gene>
<dbReference type="SUPFAM" id="SSF52540">
    <property type="entry name" value="P-loop containing nucleoside triphosphate hydrolases"/>
    <property type="match status" value="1"/>
</dbReference>
<dbReference type="InterPro" id="IPR027417">
    <property type="entry name" value="P-loop_NTPase"/>
</dbReference>
<dbReference type="RefSeq" id="WP_319964773.1">
    <property type="nucleotide sequence ID" value="NZ_JAXAVW010000004.1"/>
</dbReference>
<proteinExistence type="inferred from homology"/>
<keyword evidence="3 5" id="KW-0238">DNA-binding</keyword>
<dbReference type="SUPFAM" id="SSF46894">
    <property type="entry name" value="C-terminal effector domain of the bipartite response regulators"/>
    <property type="match status" value="1"/>
</dbReference>
<evidence type="ECO:0000256" key="2">
    <source>
        <dbReference type="ARBA" id="ARBA00023015"/>
    </source>
</evidence>
<dbReference type="CDD" id="cd15831">
    <property type="entry name" value="BTAD"/>
    <property type="match status" value="1"/>
</dbReference>
<dbReference type="InterPro" id="IPR005158">
    <property type="entry name" value="BTAD"/>
</dbReference>
<dbReference type="SMART" id="SM00028">
    <property type="entry name" value="TPR"/>
    <property type="match status" value="6"/>
</dbReference>
<reference evidence="8 9" key="1">
    <citation type="submission" date="2023-11" db="EMBL/GenBank/DDBJ databases">
        <title>Lentzea sokolovensis, sp. nov., Lentzea kristufkii, sp. nov., and Lentzea miocenensis, sp. nov., rare actinobacteria from Sokolov Coal Basin, Miocene lacustrine sediment, Czech Republic.</title>
        <authorList>
            <person name="Lara A."/>
            <person name="Kotroba L."/>
            <person name="Nouioui I."/>
            <person name="Neumann-Schaal M."/>
            <person name="Mast Y."/>
            <person name="Chronakova A."/>
        </authorList>
    </citation>
    <scope>NUCLEOTIDE SEQUENCE [LARGE SCALE GENOMIC DNA]</scope>
    <source>
        <strain evidence="8 9">BCCO 10_0856</strain>
    </source>
</reference>
<dbReference type="Gene3D" id="1.25.40.10">
    <property type="entry name" value="Tetratricopeptide repeat domain"/>
    <property type="match status" value="3"/>
</dbReference>
<dbReference type="InterPro" id="IPR049945">
    <property type="entry name" value="AAA_22"/>
</dbReference>
<dbReference type="PRINTS" id="PR00364">
    <property type="entry name" value="DISEASERSIST"/>
</dbReference>
<comment type="similarity">
    <text evidence="1">Belongs to the AfsR/DnrI/RedD regulatory family.</text>
</comment>
<evidence type="ECO:0000256" key="3">
    <source>
        <dbReference type="ARBA" id="ARBA00023125"/>
    </source>
</evidence>
<dbReference type="Gene3D" id="1.10.10.10">
    <property type="entry name" value="Winged helix-like DNA-binding domain superfamily/Winged helix DNA-binding domain"/>
    <property type="match status" value="1"/>
</dbReference>
<evidence type="ECO:0000256" key="1">
    <source>
        <dbReference type="ARBA" id="ARBA00005820"/>
    </source>
</evidence>
<evidence type="ECO:0000259" key="7">
    <source>
        <dbReference type="PROSITE" id="PS51755"/>
    </source>
</evidence>
<dbReference type="Pfam" id="PF13401">
    <property type="entry name" value="AAA_22"/>
    <property type="match status" value="1"/>
</dbReference>
<name>A0ABU4SV24_9PSEU</name>
<dbReference type="InterPro" id="IPR051677">
    <property type="entry name" value="AfsR-DnrI-RedD_regulator"/>
</dbReference>
<dbReference type="Pfam" id="PF03704">
    <property type="entry name" value="BTAD"/>
    <property type="match status" value="1"/>
</dbReference>
<dbReference type="InterPro" id="IPR011990">
    <property type="entry name" value="TPR-like_helical_dom_sf"/>
</dbReference>
<dbReference type="PANTHER" id="PTHR35807:SF1">
    <property type="entry name" value="TRANSCRIPTIONAL REGULATOR REDD"/>
    <property type="match status" value="1"/>
</dbReference>
<dbReference type="Gene3D" id="3.40.50.300">
    <property type="entry name" value="P-loop containing nucleotide triphosphate hydrolases"/>
    <property type="match status" value="1"/>
</dbReference>
<dbReference type="SMART" id="SM01043">
    <property type="entry name" value="BTAD"/>
    <property type="match status" value="1"/>
</dbReference>